<proteinExistence type="inferred from homology"/>
<keyword evidence="12" id="KW-0966">Cell projection</keyword>
<evidence type="ECO:0000256" key="7">
    <source>
        <dbReference type="ARBA" id="ARBA00022795"/>
    </source>
</evidence>
<keyword evidence="12" id="KW-0282">Flagellum</keyword>
<evidence type="ECO:0000313" key="12">
    <source>
        <dbReference type="EMBL" id="STM19982.1"/>
    </source>
</evidence>
<evidence type="ECO:0000256" key="10">
    <source>
        <dbReference type="ARBA" id="ARBA00023225"/>
    </source>
</evidence>
<comment type="similarity">
    <text evidence="2">Belongs to the FliJ family.</text>
</comment>
<keyword evidence="9" id="KW-0472">Membrane</keyword>
<dbReference type="GO" id="GO:0016779">
    <property type="term" value="F:nucleotidyltransferase activity"/>
    <property type="evidence" value="ECO:0007669"/>
    <property type="project" value="UniProtKB-KW"/>
</dbReference>
<dbReference type="GO" id="GO:0005886">
    <property type="term" value="C:plasma membrane"/>
    <property type="evidence" value="ECO:0007669"/>
    <property type="project" value="UniProtKB-SubCell"/>
</dbReference>
<evidence type="ECO:0000256" key="6">
    <source>
        <dbReference type="ARBA" id="ARBA00022500"/>
    </source>
</evidence>
<organism evidence="12 13">
    <name type="scientific">Escherichia coli</name>
    <dbReference type="NCBI Taxonomy" id="562"/>
    <lineage>
        <taxon>Bacteria</taxon>
        <taxon>Pseudomonadati</taxon>
        <taxon>Pseudomonadota</taxon>
        <taxon>Gammaproteobacteria</taxon>
        <taxon>Enterobacterales</taxon>
        <taxon>Enterobacteriaceae</taxon>
        <taxon>Escherichia</taxon>
    </lineage>
</organism>
<evidence type="ECO:0000256" key="5">
    <source>
        <dbReference type="ARBA" id="ARBA00022475"/>
    </source>
</evidence>
<dbReference type="InterPro" id="IPR012823">
    <property type="entry name" value="Flagell_FliJ"/>
</dbReference>
<dbReference type="GO" id="GO:0015031">
    <property type="term" value="P:protein transport"/>
    <property type="evidence" value="ECO:0007669"/>
    <property type="project" value="UniProtKB-KW"/>
</dbReference>
<dbReference type="EMBL" id="UGFC01000006">
    <property type="protein sequence ID" value="STM19982.1"/>
    <property type="molecule type" value="Genomic_DNA"/>
</dbReference>
<sequence length="185" mass="20647">MRQIIDTLAQLQRLRDKSVKDKTVELAKQKQICAGYDNNIKALGYLVEKTSAGAAASVESLKNVSGYKGTLRKVIAWQEQEKTLANIKATRMQKNLTAAACEEKVVALTLDDKRREQQESATAKAQKAVDDIAVQCWLRHKLAGVAMKTVITFGTFDVFHVGHLRLLQRARTLGERLLVAYRPIP</sequence>
<dbReference type="InterPro" id="IPR014729">
    <property type="entry name" value="Rossmann-like_a/b/a_fold"/>
</dbReference>
<protein>
    <recommendedName>
        <fullName evidence="3">Flagellar FliJ protein</fullName>
    </recommendedName>
</protein>
<accession>A0A377DFX6</accession>
<keyword evidence="10" id="KW-1006">Bacterial flagellum protein export</keyword>
<keyword evidence="8" id="KW-0653">Protein transport</keyword>
<keyword evidence="12" id="KW-0808">Transferase</keyword>
<evidence type="ECO:0000259" key="11">
    <source>
        <dbReference type="Pfam" id="PF01467"/>
    </source>
</evidence>
<dbReference type="InterPro" id="IPR004821">
    <property type="entry name" value="Cyt_trans-like"/>
</dbReference>
<reference evidence="12 13" key="1">
    <citation type="submission" date="2018-06" db="EMBL/GenBank/DDBJ databases">
        <authorList>
            <consortium name="Pathogen Informatics"/>
            <person name="Doyle S."/>
        </authorList>
    </citation>
    <scope>NUCLEOTIDE SEQUENCE [LARGE SCALE GENOMIC DNA]</scope>
    <source>
        <strain evidence="12 13">NCTC7922</strain>
    </source>
</reference>
<keyword evidence="6" id="KW-0145">Chemotaxis</keyword>
<evidence type="ECO:0000313" key="13">
    <source>
        <dbReference type="Proteomes" id="UP000254174"/>
    </source>
</evidence>
<dbReference type="Pfam" id="PF01467">
    <property type="entry name" value="CTP_transf_like"/>
    <property type="match status" value="1"/>
</dbReference>
<dbReference type="NCBIfam" id="TIGR00125">
    <property type="entry name" value="cyt_tran_rel"/>
    <property type="match status" value="1"/>
</dbReference>
<dbReference type="Proteomes" id="UP000254174">
    <property type="component" value="Unassembled WGS sequence"/>
</dbReference>
<dbReference type="GO" id="GO:0009288">
    <property type="term" value="C:bacterial-type flagellum"/>
    <property type="evidence" value="ECO:0007669"/>
    <property type="project" value="InterPro"/>
</dbReference>
<keyword evidence="5" id="KW-1003">Cell membrane</keyword>
<dbReference type="GO" id="GO:0006935">
    <property type="term" value="P:chemotaxis"/>
    <property type="evidence" value="ECO:0007669"/>
    <property type="project" value="UniProtKB-KW"/>
</dbReference>
<keyword evidence="12" id="KW-0969">Cilium</keyword>
<feature type="domain" description="Cytidyltransferase-like" evidence="11">
    <location>
        <begin position="151"/>
        <end position="180"/>
    </location>
</feature>
<name>A0A377DFX6_ECOLX</name>
<dbReference type="NCBIfam" id="TIGR02473">
    <property type="entry name" value="flagell_FliJ"/>
    <property type="match status" value="1"/>
</dbReference>
<evidence type="ECO:0000256" key="9">
    <source>
        <dbReference type="ARBA" id="ARBA00023136"/>
    </source>
</evidence>
<evidence type="ECO:0000256" key="3">
    <source>
        <dbReference type="ARBA" id="ARBA00020392"/>
    </source>
</evidence>
<comment type="subcellular location">
    <subcellularLocation>
        <location evidence="1">Cell membrane</location>
        <topology evidence="1">Peripheral membrane protein</topology>
        <orientation evidence="1">Cytoplasmic side</orientation>
    </subcellularLocation>
</comment>
<dbReference type="SUPFAM" id="SSF52374">
    <property type="entry name" value="Nucleotidylyl transferase"/>
    <property type="match status" value="1"/>
</dbReference>
<dbReference type="AlphaFoldDB" id="A0A377DFX6"/>
<dbReference type="Gene3D" id="1.10.287.1700">
    <property type="match status" value="1"/>
</dbReference>
<keyword evidence="12" id="KW-0548">Nucleotidyltransferase</keyword>
<keyword evidence="4" id="KW-0813">Transport</keyword>
<dbReference type="GO" id="GO:0044781">
    <property type="term" value="P:bacterial-type flagellum organization"/>
    <property type="evidence" value="ECO:0007669"/>
    <property type="project" value="UniProtKB-KW"/>
</dbReference>
<dbReference type="InterPro" id="IPR053716">
    <property type="entry name" value="Flag_assembly_chemotaxis_eff"/>
</dbReference>
<evidence type="ECO:0000256" key="8">
    <source>
        <dbReference type="ARBA" id="ARBA00022927"/>
    </source>
</evidence>
<dbReference type="Gene3D" id="3.40.50.620">
    <property type="entry name" value="HUPs"/>
    <property type="match status" value="1"/>
</dbReference>
<evidence type="ECO:0000256" key="2">
    <source>
        <dbReference type="ARBA" id="ARBA00010004"/>
    </source>
</evidence>
<dbReference type="Pfam" id="PF02050">
    <property type="entry name" value="FliJ"/>
    <property type="match status" value="1"/>
</dbReference>
<dbReference type="GO" id="GO:0071973">
    <property type="term" value="P:bacterial-type flagellum-dependent cell motility"/>
    <property type="evidence" value="ECO:0007669"/>
    <property type="project" value="InterPro"/>
</dbReference>
<evidence type="ECO:0000256" key="1">
    <source>
        <dbReference type="ARBA" id="ARBA00004413"/>
    </source>
</evidence>
<evidence type="ECO:0000256" key="4">
    <source>
        <dbReference type="ARBA" id="ARBA00022448"/>
    </source>
</evidence>
<gene>
    <name evidence="12" type="primary">lfiJ</name>
    <name evidence="12" type="ORF">NCTC7922_05937</name>
</gene>
<keyword evidence="7" id="KW-1005">Bacterial flagellum biogenesis</keyword>